<dbReference type="HOGENOM" id="CLU_048238_0_1_6"/>
<dbReference type="eggNOG" id="COG3520">
    <property type="taxonomic scope" value="Bacteria"/>
</dbReference>
<dbReference type="EMBL" id="CP000510">
    <property type="protein sequence ID" value="ABM01897.1"/>
    <property type="molecule type" value="Genomic_DNA"/>
</dbReference>
<dbReference type="PANTHER" id="PTHR35564">
    <property type="match status" value="1"/>
</dbReference>
<accession>A1SQY2</accession>
<dbReference type="STRING" id="357804.Ping_0022"/>
<proteinExistence type="predicted"/>
<dbReference type="KEGG" id="pin:Ping_0022"/>
<evidence type="ECO:0000313" key="1">
    <source>
        <dbReference type="EMBL" id="ABM01897.1"/>
    </source>
</evidence>
<dbReference type="RefSeq" id="WP_011768456.1">
    <property type="nucleotide sequence ID" value="NC_008709.1"/>
</dbReference>
<keyword evidence="2" id="KW-1185">Reference proteome</keyword>
<name>A1SQY2_PSYIN</name>
<evidence type="ECO:0008006" key="3">
    <source>
        <dbReference type="Google" id="ProtNLM"/>
    </source>
</evidence>
<dbReference type="OrthoDB" id="1523296at2"/>
<protein>
    <recommendedName>
        <fullName evidence="3">Type VI secretion system baseplate subunit TssG</fullName>
    </recommendedName>
</protein>
<dbReference type="Pfam" id="PF06996">
    <property type="entry name" value="T6SS_TssG"/>
    <property type="match status" value="1"/>
</dbReference>
<dbReference type="InterPro" id="IPR010732">
    <property type="entry name" value="T6SS_TssG-like"/>
</dbReference>
<organism evidence="1 2">
    <name type="scientific">Psychromonas ingrahamii (strain DSM 17664 / CCUG 51855 / 37)</name>
    <dbReference type="NCBI Taxonomy" id="357804"/>
    <lineage>
        <taxon>Bacteria</taxon>
        <taxon>Pseudomonadati</taxon>
        <taxon>Pseudomonadota</taxon>
        <taxon>Gammaproteobacteria</taxon>
        <taxon>Alteromonadales</taxon>
        <taxon>Psychromonadaceae</taxon>
        <taxon>Psychromonas</taxon>
    </lineage>
</organism>
<dbReference type="Proteomes" id="UP000000639">
    <property type="component" value="Chromosome"/>
</dbReference>
<sequence length="317" mass="36318">MIEQELLRNATQYSFIEVYKLLCELALSNKLNPLHAIRIRPVLGLQHARTQVVSVTKQDQPSLYYLNVNLPGLYGNGSPLPKFFTEELIQASHKDQNQTRLFLDIIHQRLYQLLYAANTQQSPHYLDQGRKNVYQFMLAMIGFKEASWLKDFPDQAFILRNINIIRHQKSTVVGLQKLLQNLFKKAQVSIEQCVNRDVSIAEGQKLALNQQANQISFSAVLGGKMQDIQSKIIVSISPLSAKEYKQWCLTPEYWDALQNMIKYFIGQPLLVDLQIDVVADTKFNLSLVPENEFSLGRNAWLKSSNTKQHITASIKLL</sequence>
<reference evidence="1 2" key="1">
    <citation type="submission" date="2007-01" db="EMBL/GenBank/DDBJ databases">
        <title>Complete sequence of Psychromonas ingrahamii 37.</title>
        <authorList>
            <consortium name="US DOE Joint Genome Institute"/>
            <person name="Copeland A."/>
            <person name="Lucas S."/>
            <person name="Lapidus A."/>
            <person name="Barry K."/>
            <person name="Detter J.C."/>
            <person name="Glavina del Rio T."/>
            <person name="Hammon N."/>
            <person name="Israni S."/>
            <person name="Dalin E."/>
            <person name="Tice H."/>
            <person name="Pitluck S."/>
            <person name="Thompson L.S."/>
            <person name="Brettin T."/>
            <person name="Bruce D."/>
            <person name="Han C."/>
            <person name="Tapia R."/>
            <person name="Schmutz J."/>
            <person name="Larimer F."/>
            <person name="Land M."/>
            <person name="Hauser L."/>
            <person name="Kyrpides N."/>
            <person name="Ivanova N."/>
            <person name="Staley J."/>
            <person name="Richardson P."/>
        </authorList>
    </citation>
    <scope>NUCLEOTIDE SEQUENCE [LARGE SCALE GENOMIC DNA]</scope>
    <source>
        <strain evidence="1 2">37</strain>
    </source>
</reference>
<evidence type="ECO:0000313" key="2">
    <source>
        <dbReference type="Proteomes" id="UP000000639"/>
    </source>
</evidence>
<gene>
    <name evidence="1" type="ordered locus">Ping_0022</name>
</gene>
<dbReference type="AlphaFoldDB" id="A1SQY2"/>
<dbReference type="NCBIfam" id="TIGR03347">
    <property type="entry name" value="VI_chp_1"/>
    <property type="match status" value="1"/>
</dbReference>
<dbReference type="PANTHER" id="PTHR35564:SF3">
    <property type="entry name" value="TYPE VI SECRETION SYSTEM BASEPLATE SUBUNIT TSSG"/>
    <property type="match status" value="1"/>
</dbReference>